<sequence>MLWRAGCGCRHHLYQFIRGPFPKSSWGIQSLQIIPCIRQPTISRWINALSPALCERPRDRWNGNSAMNAPHAVPEHGDTYQTLYLPSISDLDSAEPRRIPIPPELLEVIDRTVIGADRAMLLHQLEGLPQALEILDGLYDSRMVGELARHMVETTYPQRALRVLVLACCLGCNLEQQVFEDVAQTLARAKLWSLVSRLASLSKTLTSHTTARLLNWRTRSIVELSKFALLDDVLRGFDEEGLRPDRRTFHTLISGHLRNKNLPVAMEVLDQMQDAGFDIDASTQAVVAGAYRNLGPDIIMQSQALKSLSSAKGHTATFILNALMQLSIDAHDIEKLVFIVDLFDPAMLSAPPMWRPGITTVHDGNRSRPRNAQWMSSYAYSAETVASIYPDIISFTILLNHMAYMFDLRSGLHLVQQLQSTNLQPDGHFVAALVRLYFAVDLPNVALRIVASTCKGRPEVCDHFRQLGFNEAVEDRQYPLVIVDSPTIEIFNAMMGGILTVHGLDGMMAILQIMEAHAVAPDNHSIDTFLSHLNRMDGPNPSDIARILHHLLSLTPQPSPKHAHALLRIALRYERKMSGRVPNPPLLSSREIIQTFKSPNMPASPTDGSFDPVAGIQLLSHRSVFDPIVQSLASRAIRADRAVIAMRLQHEAVTREDMPAARDVFQTMLDRGLHPNEYHYTALMQGYVKGGDFAAARSVLDAATEGGIKSNVVMYTILIAGYARQRQPGQAMDILREMVSIGIKPDCAVVTALASAFFAVGAYRIARTVLLQLWPFVAPFPEGLREAPLKILMERLRALQPLYAKRQRVGMLSGRKKWLLRWKLRQIREEWKLAARQAGARKGYR</sequence>
<feature type="repeat" description="PPR" evidence="5">
    <location>
        <begin position="676"/>
        <end position="710"/>
    </location>
</feature>
<dbReference type="STRING" id="747525.W4KNS2"/>
<dbReference type="EMBL" id="KI925454">
    <property type="protein sequence ID" value="ETW87339.1"/>
    <property type="molecule type" value="Genomic_DNA"/>
</dbReference>
<dbReference type="InterPro" id="IPR011990">
    <property type="entry name" value="TPR-like_helical_dom_sf"/>
</dbReference>
<protein>
    <recommendedName>
        <fullName evidence="8">Pentacotripeptide-repeat region of PRORP domain-containing protein</fullName>
    </recommendedName>
</protein>
<accession>W4KNS2</accession>
<dbReference type="Pfam" id="PF01535">
    <property type="entry name" value="PPR"/>
    <property type="match status" value="1"/>
</dbReference>
<proteinExistence type="inferred from homology"/>
<dbReference type="OrthoDB" id="185373at2759"/>
<dbReference type="Pfam" id="PF13041">
    <property type="entry name" value="PPR_2"/>
    <property type="match status" value="1"/>
</dbReference>
<dbReference type="GeneID" id="20674556"/>
<dbReference type="HOGENOM" id="CLU_013696_0_0_1"/>
<keyword evidence="2" id="KW-0677">Repeat</keyword>
<dbReference type="Gene3D" id="1.25.40.10">
    <property type="entry name" value="Tetratricopeptide repeat domain"/>
    <property type="match status" value="3"/>
</dbReference>
<evidence type="ECO:0000256" key="3">
    <source>
        <dbReference type="ARBA" id="ARBA00044493"/>
    </source>
</evidence>
<dbReference type="InParanoid" id="W4KNS2"/>
<evidence type="ECO:0008006" key="8">
    <source>
        <dbReference type="Google" id="ProtNLM"/>
    </source>
</evidence>
<organism evidence="6 7">
    <name type="scientific">Heterobasidion irregulare (strain TC 32-1)</name>
    <dbReference type="NCBI Taxonomy" id="747525"/>
    <lineage>
        <taxon>Eukaryota</taxon>
        <taxon>Fungi</taxon>
        <taxon>Dikarya</taxon>
        <taxon>Basidiomycota</taxon>
        <taxon>Agaricomycotina</taxon>
        <taxon>Agaricomycetes</taxon>
        <taxon>Russulales</taxon>
        <taxon>Bondarzewiaceae</taxon>
        <taxon>Heterobasidion</taxon>
        <taxon>Heterobasidion annosum species complex</taxon>
    </lineage>
</organism>
<dbReference type="PANTHER" id="PTHR47447:SF23">
    <property type="entry name" value="PENTACOTRIPEPTIDE-REPEAT REGION OF PRORP DOMAIN-CONTAINING PROTEIN"/>
    <property type="match status" value="1"/>
</dbReference>
<evidence type="ECO:0000256" key="2">
    <source>
        <dbReference type="ARBA" id="ARBA00022737"/>
    </source>
</evidence>
<keyword evidence="7" id="KW-1185">Reference proteome</keyword>
<comment type="similarity">
    <text evidence="1">Belongs to the CCM1 family.</text>
</comment>
<feature type="repeat" description="PPR" evidence="5">
    <location>
        <begin position="711"/>
        <end position="745"/>
    </location>
</feature>
<dbReference type="AlphaFoldDB" id="W4KNS2"/>
<dbReference type="InterPro" id="IPR002885">
    <property type="entry name" value="PPR_rpt"/>
</dbReference>
<dbReference type="Pfam" id="PF13812">
    <property type="entry name" value="PPR_3"/>
    <property type="match status" value="1"/>
</dbReference>
<feature type="repeat" description="PPR" evidence="5">
    <location>
        <begin position="245"/>
        <end position="279"/>
    </location>
</feature>
<dbReference type="NCBIfam" id="TIGR00756">
    <property type="entry name" value="PPR"/>
    <property type="match status" value="3"/>
</dbReference>
<dbReference type="KEGG" id="hir:HETIRDRAFT_431701"/>
<evidence type="ECO:0000256" key="4">
    <source>
        <dbReference type="ARBA" id="ARBA00044511"/>
    </source>
</evidence>
<evidence type="ECO:0000256" key="5">
    <source>
        <dbReference type="PROSITE-ProRule" id="PRU00708"/>
    </source>
</evidence>
<reference evidence="6 7" key="1">
    <citation type="journal article" date="2012" name="New Phytol.">
        <title>Insight into trade-off between wood decay and parasitism from the genome of a fungal forest pathogen.</title>
        <authorList>
            <person name="Olson A."/>
            <person name="Aerts A."/>
            <person name="Asiegbu F."/>
            <person name="Belbahri L."/>
            <person name="Bouzid O."/>
            <person name="Broberg A."/>
            <person name="Canback B."/>
            <person name="Coutinho P.M."/>
            <person name="Cullen D."/>
            <person name="Dalman K."/>
            <person name="Deflorio G."/>
            <person name="van Diepen L.T."/>
            <person name="Dunand C."/>
            <person name="Duplessis S."/>
            <person name="Durling M."/>
            <person name="Gonthier P."/>
            <person name="Grimwood J."/>
            <person name="Fossdal C.G."/>
            <person name="Hansson D."/>
            <person name="Henrissat B."/>
            <person name="Hietala A."/>
            <person name="Himmelstrand K."/>
            <person name="Hoffmeister D."/>
            <person name="Hogberg N."/>
            <person name="James T.Y."/>
            <person name="Karlsson M."/>
            <person name="Kohler A."/>
            <person name="Kues U."/>
            <person name="Lee Y.H."/>
            <person name="Lin Y.C."/>
            <person name="Lind M."/>
            <person name="Lindquist E."/>
            <person name="Lombard V."/>
            <person name="Lucas S."/>
            <person name="Lunden K."/>
            <person name="Morin E."/>
            <person name="Murat C."/>
            <person name="Park J."/>
            <person name="Raffaello T."/>
            <person name="Rouze P."/>
            <person name="Salamov A."/>
            <person name="Schmutz J."/>
            <person name="Solheim H."/>
            <person name="Stahlberg J."/>
            <person name="Velez H."/>
            <person name="de Vries R.P."/>
            <person name="Wiebenga A."/>
            <person name="Woodward S."/>
            <person name="Yakovlev I."/>
            <person name="Garbelotto M."/>
            <person name="Martin F."/>
            <person name="Grigoriev I.V."/>
            <person name="Stenlid J."/>
        </authorList>
    </citation>
    <scope>NUCLEOTIDE SEQUENCE [LARGE SCALE GENOMIC DNA]</scope>
    <source>
        <strain evidence="6 7">TC 32-1</strain>
    </source>
</reference>
<dbReference type="PROSITE" id="PS51375">
    <property type="entry name" value="PPR"/>
    <property type="match status" value="3"/>
</dbReference>
<dbReference type="eggNOG" id="KOG4197">
    <property type="taxonomic scope" value="Eukaryota"/>
</dbReference>
<dbReference type="RefSeq" id="XP_009541252.1">
    <property type="nucleotide sequence ID" value="XM_009542957.1"/>
</dbReference>
<dbReference type="PANTHER" id="PTHR47447">
    <property type="entry name" value="OS03G0856100 PROTEIN"/>
    <property type="match status" value="1"/>
</dbReference>
<evidence type="ECO:0000256" key="1">
    <source>
        <dbReference type="ARBA" id="ARBA00006192"/>
    </source>
</evidence>
<name>W4KNS2_HETIT</name>
<evidence type="ECO:0000313" key="7">
    <source>
        <dbReference type="Proteomes" id="UP000030671"/>
    </source>
</evidence>
<comment type="subunit">
    <text evidence="4">Binds to mitochondrial small subunit 15S rRNA.</text>
</comment>
<comment type="function">
    <text evidence="3">Regulates mitochondrial small subunit maturation by controlling 15S rRNA 5'-end processing. Localizes to the 5' precursor of the 15S rRNA in a position that is subsequently occupied by mS47 in the mature yeast mtSSU. Uses structure and sequence-specific RNA recognition, binding to a single-stranded region of the precursor and specifically recognizing bases -6 to -1. The exchange of Ccm1 for mS47 is coupled to the irreversible removal of precursor rRNA that is accompanied by conformational changes of the mitoribosomal proteins uS5m and mS26. These conformational changes signal completion of 5'-end rRNA processing through protection of the mature 5'-end of the 15S rRNA and stabilization of mS47. The removal of the 5' precursor together with the dissociation of Ccm1 may be catalyzed by the 5'-3' exoribonuclease Pet127. Involved in the specific removal of group I introns in mitochondrial encoded transcripts.</text>
</comment>
<evidence type="ECO:0000313" key="6">
    <source>
        <dbReference type="EMBL" id="ETW87339.1"/>
    </source>
</evidence>
<dbReference type="Proteomes" id="UP000030671">
    <property type="component" value="Unassembled WGS sequence"/>
</dbReference>
<gene>
    <name evidence="6" type="ORF">HETIRDRAFT_431701</name>
</gene>